<proteinExistence type="predicted"/>
<feature type="region of interest" description="Disordered" evidence="1">
    <location>
        <begin position="29"/>
        <end position="79"/>
    </location>
</feature>
<reference evidence="2 3" key="1">
    <citation type="submission" date="2018-01" db="EMBL/GenBank/DDBJ databases">
        <authorList>
            <person name="Clerissi C."/>
        </authorList>
    </citation>
    <scope>NUCLEOTIDE SEQUENCE [LARGE SCALE GENOMIC DNA]</scope>
    <source>
        <strain evidence="2">Cupriavidus sp. LMG 19464</strain>
    </source>
</reference>
<gene>
    <name evidence="2" type="ORF">CBM2587_B90755</name>
</gene>
<protein>
    <submittedName>
        <fullName evidence="2">Uncharacterized protein</fullName>
    </submittedName>
</protein>
<dbReference type="AlphaFoldDB" id="A0A975XI03"/>
<sequence length="79" mass="8500">MTTYTVGVSTSFSASTRVQWILSARTAPYREESNAETGTLGARGSSLGHAETGTVWRPAGSPVSFAELGTPQKRVRRRN</sequence>
<organism evidence="2 3">
    <name type="scientific">Cupriavidus taiwanensis</name>
    <dbReference type="NCBI Taxonomy" id="164546"/>
    <lineage>
        <taxon>Bacteria</taxon>
        <taxon>Pseudomonadati</taxon>
        <taxon>Pseudomonadota</taxon>
        <taxon>Betaproteobacteria</taxon>
        <taxon>Burkholderiales</taxon>
        <taxon>Burkholderiaceae</taxon>
        <taxon>Cupriavidus</taxon>
    </lineage>
</organism>
<dbReference type="Proteomes" id="UP000256780">
    <property type="component" value="Chromosome CBM2587_b"/>
</dbReference>
<evidence type="ECO:0000313" key="3">
    <source>
        <dbReference type="Proteomes" id="UP000256780"/>
    </source>
</evidence>
<name>A0A975XI03_9BURK</name>
<evidence type="ECO:0000256" key="1">
    <source>
        <dbReference type="SAM" id="MobiDB-lite"/>
    </source>
</evidence>
<accession>A0A975XI03</accession>
<evidence type="ECO:0000313" key="2">
    <source>
        <dbReference type="EMBL" id="SOY68319.1"/>
    </source>
</evidence>
<comment type="caution">
    <text evidence="2">The sequence shown here is derived from an EMBL/GenBank/DDBJ whole genome shotgun (WGS) entry which is preliminary data.</text>
</comment>
<dbReference type="EMBL" id="OFSQ01000038">
    <property type="protein sequence ID" value="SOY68319.1"/>
    <property type="molecule type" value="Genomic_DNA"/>
</dbReference>